<accession>A0ABQ4T9M9</accession>
<evidence type="ECO:0000313" key="1">
    <source>
        <dbReference type="EMBL" id="GJE27938.1"/>
    </source>
</evidence>
<dbReference type="EMBL" id="BPQV01000007">
    <property type="protein sequence ID" value="GJE27938.1"/>
    <property type="molecule type" value="Genomic_DNA"/>
</dbReference>
<dbReference type="Proteomes" id="UP001055156">
    <property type="component" value="Unassembled WGS sequence"/>
</dbReference>
<reference evidence="1" key="1">
    <citation type="journal article" date="2021" name="Front. Microbiol.">
        <title>Comprehensive Comparative Genomics and Phenotyping of Methylobacterium Species.</title>
        <authorList>
            <person name="Alessa O."/>
            <person name="Ogura Y."/>
            <person name="Fujitani Y."/>
            <person name="Takami H."/>
            <person name="Hayashi T."/>
            <person name="Sahin N."/>
            <person name="Tani A."/>
        </authorList>
    </citation>
    <scope>NUCLEOTIDE SEQUENCE</scope>
    <source>
        <strain evidence="1">NBRC 15689</strain>
    </source>
</reference>
<gene>
    <name evidence="1" type="ORF">LKMONMHP_2800</name>
</gene>
<name>A0ABQ4T9M9_METOR</name>
<keyword evidence="2" id="KW-1185">Reference proteome</keyword>
<dbReference type="RefSeq" id="WP_238311727.1">
    <property type="nucleotide sequence ID" value="NZ_BPQV01000007.1"/>
</dbReference>
<reference evidence="1" key="2">
    <citation type="submission" date="2021-08" db="EMBL/GenBank/DDBJ databases">
        <authorList>
            <person name="Tani A."/>
            <person name="Ola A."/>
            <person name="Ogura Y."/>
            <person name="Katsura K."/>
            <person name="Hayashi T."/>
        </authorList>
    </citation>
    <scope>NUCLEOTIDE SEQUENCE</scope>
    <source>
        <strain evidence="1">NBRC 15689</strain>
    </source>
</reference>
<sequence>MQTYLLLDPATGRGIGSSQTSVPGYEPHEHEVPCTLEQFAAPKAWMLQDGALVPAPAEPPPVPGAVSSVQAQIQLLRIGLLAQVKALVAEGTDEVKLWFDKASSWQRTNPYVVQIGTTLGLTSTEIDDLFRAAALIEA</sequence>
<organism evidence="1 2">
    <name type="scientific">Methylobacterium organophilum</name>
    <dbReference type="NCBI Taxonomy" id="410"/>
    <lineage>
        <taxon>Bacteria</taxon>
        <taxon>Pseudomonadati</taxon>
        <taxon>Pseudomonadota</taxon>
        <taxon>Alphaproteobacteria</taxon>
        <taxon>Hyphomicrobiales</taxon>
        <taxon>Methylobacteriaceae</taxon>
        <taxon>Methylobacterium</taxon>
    </lineage>
</organism>
<evidence type="ECO:0000313" key="2">
    <source>
        <dbReference type="Proteomes" id="UP001055156"/>
    </source>
</evidence>
<comment type="caution">
    <text evidence="1">The sequence shown here is derived from an EMBL/GenBank/DDBJ whole genome shotgun (WGS) entry which is preliminary data.</text>
</comment>
<proteinExistence type="predicted"/>
<protein>
    <submittedName>
        <fullName evidence="1">Uncharacterized protein</fullName>
    </submittedName>
</protein>